<dbReference type="EMBL" id="JACXWD010000010">
    <property type="protein sequence ID" value="MBD3867412.1"/>
    <property type="molecule type" value="Genomic_DNA"/>
</dbReference>
<proteinExistence type="inferred from homology"/>
<comment type="function">
    <text evidence="5">CzcA and CzcB together would act in zinc efflux nearly as effectively as the complete czc efflux system (CzcABC). The CzcB protein is thought to funnel zinc cations to the CzcA transport protein.</text>
</comment>
<accession>A0A8J6XZ03</accession>
<dbReference type="AlphaFoldDB" id="A0A8J6XZ03"/>
<dbReference type="Proteomes" id="UP000648239">
    <property type="component" value="Unassembled WGS sequence"/>
</dbReference>
<comment type="similarity">
    <text evidence="1">Belongs to the membrane fusion protein (MFP) (TC 8.A.1) family.</text>
</comment>
<evidence type="ECO:0000313" key="8">
    <source>
        <dbReference type="EMBL" id="MBD3867412.1"/>
    </source>
</evidence>
<dbReference type="GO" id="GO:0046686">
    <property type="term" value="P:response to cadmium ion"/>
    <property type="evidence" value="ECO:0007669"/>
    <property type="project" value="UniProtKB-KW"/>
</dbReference>
<protein>
    <submittedName>
        <fullName evidence="8">Efflux RND transporter periplasmic adaptor subunit</fullName>
    </submittedName>
</protein>
<evidence type="ECO:0000256" key="5">
    <source>
        <dbReference type="ARBA" id="ARBA00058766"/>
    </source>
</evidence>
<dbReference type="PROSITE" id="PS51257">
    <property type="entry name" value="PROKAR_LIPOPROTEIN"/>
    <property type="match status" value="1"/>
</dbReference>
<dbReference type="SUPFAM" id="SSF111369">
    <property type="entry name" value="HlyD-like secretion proteins"/>
    <property type="match status" value="1"/>
</dbReference>
<evidence type="ECO:0000259" key="7">
    <source>
        <dbReference type="Pfam" id="PF25967"/>
    </source>
</evidence>
<keyword evidence="4" id="KW-0105">Cadmium resistance</keyword>
<dbReference type="Pfam" id="PF25954">
    <property type="entry name" value="Beta-barrel_RND_2"/>
    <property type="match status" value="1"/>
</dbReference>
<evidence type="ECO:0000256" key="3">
    <source>
        <dbReference type="ARBA" id="ARBA00022833"/>
    </source>
</evidence>
<name>A0A8J6XZ03_9BACT</name>
<dbReference type="Pfam" id="PF25967">
    <property type="entry name" value="RND-MFP_C"/>
    <property type="match status" value="1"/>
</dbReference>
<feature type="domain" description="Multidrug resistance protein MdtA-like C-terminal permuted SH3" evidence="7">
    <location>
        <begin position="283"/>
        <end position="342"/>
    </location>
</feature>
<feature type="domain" description="CusB-like beta-barrel" evidence="6">
    <location>
        <begin position="213"/>
        <end position="278"/>
    </location>
</feature>
<evidence type="ECO:0000256" key="4">
    <source>
        <dbReference type="ARBA" id="ARBA00043263"/>
    </source>
</evidence>
<dbReference type="GO" id="GO:1990281">
    <property type="term" value="C:efflux pump complex"/>
    <property type="evidence" value="ECO:0007669"/>
    <property type="project" value="TreeGrafter"/>
</dbReference>
<dbReference type="InterPro" id="IPR006143">
    <property type="entry name" value="RND_pump_MFP"/>
</dbReference>
<reference evidence="8 9" key="1">
    <citation type="submission" date="2020-08" db="EMBL/GenBank/DDBJ databases">
        <title>Acidobacteriota in marine sediments use diverse sulfur dissimilation pathways.</title>
        <authorList>
            <person name="Wasmund K."/>
        </authorList>
    </citation>
    <scope>NUCLEOTIDE SEQUENCE [LARGE SCALE GENOMIC DNA]</scope>
    <source>
        <strain evidence="8">MAG AM4</strain>
    </source>
</reference>
<dbReference type="PANTHER" id="PTHR30469">
    <property type="entry name" value="MULTIDRUG RESISTANCE PROTEIN MDTA"/>
    <property type="match status" value="1"/>
</dbReference>
<dbReference type="InterPro" id="IPR058792">
    <property type="entry name" value="Beta-barrel_RND_2"/>
</dbReference>
<keyword evidence="3" id="KW-0862">Zinc</keyword>
<sequence length="355" mass="38071">MRTVLILMTLLLLLTGCGGGGQGNEVEFRVPVSVREVGTDTVEDRIVATGTLRAERIVSLRAESAGILQIATSASGRRLAEGDRVATGQAIAEITGEDVRLAARTDSNRSRYQVALRDFESKKLLFAEGLISDNELQSAESALADARLELDRSLFTESRSKLLTPMSGVLLQLARDENGQPLADGQLVSAGQMLAQVANTATLIADINLVGPDAARVRPGQVVRLRHHAWEDSTFAGKVIRLAPSVDPTTRTLRIEVGLDNRDGKLRPGMFIEATVVAERRPDAVVVPRAAVTERAGRKVLFVLKGQKVELREVGLGLGDDDMVEVRGGIEPGDRVVTKGLETLTDGARVRVSGS</sequence>
<dbReference type="Gene3D" id="2.40.30.170">
    <property type="match status" value="1"/>
</dbReference>
<evidence type="ECO:0000313" key="9">
    <source>
        <dbReference type="Proteomes" id="UP000648239"/>
    </source>
</evidence>
<evidence type="ECO:0000256" key="2">
    <source>
        <dbReference type="ARBA" id="ARBA00022448"/>
    </source>
</evidence>
<dbReference type="NCBIfam" id="TIGR01730">
    <property type="entry name" value="RND_mfp"/>
    <property type="match status" value="1"/>
</dbReference>
<evidence type="ECO:0000256" key="1">
    <source>
        <dbReference type="ARBA" id="ARBA00009477"/>
    </source>
</evidence>
<evidence type="ECO:0000259" key="6">
    <source>
        <dbReference type="Pfam" id="PF25954"/>
    </source>
</evidence>
<dbReference type="GO" id="GO:0015562">
    <property type="term" value="F:efflux transmembrane transporter activity"/>
    <property type="evidence" value="ECO:0007669"/>
    <property type="project" value="TreeGrafter"/>
</dbReference>
<gene>
    <name evidence="8" type="ORF">IFK94_04720</name>
</gene>
<keyword evidence="2" id="KW-0813">Transport</keyword>
<organism evidence="8 9">
    <name type="scientific">Candidatus Polarisedimenticola svalbardensis</name>
    <dbReference type="NCBI Taxonomy" id="2886004"/>
    <lineage>
        <taxon>Bacteria</taxon>
        <taxon>Pseudomonadati</taxon>
        <taxon>Acidobacteriota</taxon>
        <taxon>Candidatus Polarisedimenticolia</taxon>
        <taxon>Candidatus Polarisedimenticolales</taxon>
        <taxon>Candidatus Polarisedimenticolaceae</taxon>
        <taxon>Candidatus Polarisedimenticola</taxon>
    </lineage>
</organism>
<dbReference type="Gene3D" id="2.40.420.20">
    <property type="match status" value="1"/>
</dbReference>
<dbReference type="FunFam" id="2.40.420.20:FF:000006">
    <property type="entry name" value="RND family efflux transporter MFP subunit"/>
    <property type="match status" value="1"/>
</dbReference>
<comment type="caution">
    <text evidence="8">The sequence shown here is derived from an EMBL/GenBank/DDBJ whole genome shotgun (WGS) entry which is preliminary data.</text>
</comment>
<dbReference type="FunFam" id="2.40.30.170:FF:000010">
    <property type="entry name" value="Efflux RND transporter periplasmic adaptor subunit"/>
    <property type="match status" value="1"/>
</dbReference>
<dbReference type="InterPro" id="IPR058627">
    <property type="entry name" value="MdtA-like_C"/>
</dbReference>